<evidence type="ECO:0000259" key="6">
    <source>
        <dbReference type="PROSITE" id="PS50850"/>
    </source>
</evidence>
<feature type="transmembrane region" description="Helical" evidence="5">
    <location>
        <begin position="172"/>
        <end position="193"/>
    </location>
</feature>
<feature type="transmembrane region" description="Helical" evidence="5">
    <location>
        <begin position="61"/>
        <end position="84"/>
    </location>
</feature>
<feature type="transmembrane region" description="Helical" evidence="5">
    <location>
        <begin position="142"/>
        <end position="160"/>
    </location>
</feature>
<comment type="subcellular location">
    <subcellularLocation>
        <location evidence="1">Cell membrane</location>
        <topology evidence="1">Multi-pass membrane protein</topology>
    </subcellularLocation>
</comment>
<dbReference type="InterPro" id="IPR036259">
    <property type="entry name" value="MFS_trans_sf"/>
</dbReference>
<gene>
    <name evidence="7" type="ORF">E5344_14900</name>
</gene>
<keyword evidence="2 5" id="KW-0812">Transmembrane</keyword>
<dbReference type="InterPro" id="IPR011701">
    <property type="entry name" value="MFS"/>
</dbReference>
<dbReference type="SUPFAM" id="SSF103473">
    <property type="entry name" value="MFS general substrate transporter"/>
    <property type="match status" value="1"/>
</dbReference>
<feature type="transmembrane region" description="Helical" evidence="5">
    <location>
        <begin position="96"/>
        <end position="122"/>
    </location>
</feature>
<feature type="domain" description="Major facilitator superfamily (MFS) profile" evidence="6">
    <location>
        <begin position="20"/>
        <end position="401"/>
    </location>
</feature>
<evidence type="ECO:0000256" key="2">
    <source>
        <dbReference type="ARBA" id="ARBA00022692"/>
    </source>
</evidence>
<name>A0A4S2CWM5_9MICO</name>
<dbReference type="CDD" id="cd17324">
    <property type="entry name" value="MFS_NepI_like"/>
    <property type="match status" value="1"/>
</dbReference>
<dbReference type="PANTHER" id="PTHR42910:SF1">
    <property type="entry name" value="MAJOR FACILITATOR SUPERFAMILY (MFS) PROFILE DOMAIN-CONTAINING PROTEIN"/>
    <property type="match status" value="1"/>
</dbReference>
<evidence type="ECO:0000256" key="3">
    <source>
        <dbReference type="ARBA" id="ARBA00022989"/>
    </source>
</evidence>
<comment type="caution">
    <text evidence="7">The sequence shown here is derived from an EMBL/GenBank/DDBJ whole genome shotgun (WGS) entry which is preliminary data.</text>
</comment>
<dbReference type="AlphaFoldDB" id="A0A4S2CWM5"/>
<evidence type="ECO:0000256" key="5">
    <source>
        <dbReference type="SAM" id="Phobius"/>
    </source>
</evidence>
<protein>
    <submittedName>
        <fullName evidence="7">MFS transporter</fullName>
    </submittedName>
</protein>
<feature type="transmembrane region" description="Helical" evidence="5">
    <location>
        <begin position="21"/>
        <end position="41"/>
    </location>
</feature>
<evidence type="ECO:0000256" key="1">
    <source>
        <dbReference type="ARBA" id="ARBA00004651"/>
    </source>
</evidence>
<dbReference type="Proteomes" id="UP000309893">
    <property type="component" value="Unassembled WGS sequence"/>
</dbReference>
<feature type="transmembrane region" description="Helical" evidence="5">
    <location>
        <begin position="310"/>
        <end position="328"/>
    </location>
</feature>
<evidence type="ECO:0000256" key="4">
    <source>
        <dbReference type="ARBA" id="ARBA00023136"/>
    </source>
</evidence>
<keyword evidence="4 5" id="KW-0472">Membrane</keyword>
<dbReference type="EMBL" id="SRYO01000016">
    <property type="protein sequence ID" value="TGY32931.1"/>
    <property type="molecule type" value="Genomic_DNA"/>
</dbReference>
<reference evidence="7 8" key="1">
    <citation type="submission" date="2019-04" db="EMBL/GenBank/DDBJ databases">
        <title>Microbes associate with the intestines of laboratory mice.</title>
        <authorList>
            <person name="Navarre W."/>
            <person name="Wong E."/>
            <person name="Huang K."/>
            <person name="Tropini C."/>
            <person name="Ng K."/>
            <person name="Yu B."/>
        </authorList>
    </citation>
    <scope>NUCLEOTIDE SEQUENCE [LARGE SCALE GENOMIC DNA]</scope>
    <source>
        <strain evidence="7 8">NM46_B2-13</strain>
    </source>
</reference>
<feature type="transmembrane region" description="Helical" evidence="5">
    <location>
        <begin position="373"/>
        <end position="396"/>
    </location>
</feature>
<evidence type="ECO:0000313" key="7">
    <source>
        <dbReference type="EMBL" id="TGY32931.1"/>
    </source>
</evidence>
<dbReference type="GO" id="GO:0005886">
    <property type="term" value="C:plasma membrane"/>
    <property type="evidence" value="ECO:0007669"/>
    <property type="project" value="UniProtKB-SubCell"/>
</dbReference>
<dbReference type="Pfam" id="PF07690">
    <property type="entry name" value="MFS_1"/>
    <property type="match status" value="1"/>
</dbReference>
<dbReference type="InterPro" id="IPR020846">
    <property type="entry name" value="MFS_dom"/>
</dbReference>
<feature type="transmembrane region" description="Helical" evidence="5">
    <location>
        <begin position="348"/>
        <end position="367"/>
    </location>
</feature>
<sequence length="411" mass="41884">MVRPSRGPGRRPAGEAVGMTRPLAIVFAVAGGVAVGNLYWAQPLLELIGRDFGVSESSAGLIVTLTQVGYALGVLLLVPLGDVLRRSRFIPVMMGLSALALLGAALAPGYGVLLAMSAAIGVTTVSGQLLTPLTGDLADDATRGQMIGIVGSGLLIGILSSRTLSGLVAGAAGWRAIFVVAAALSAVVSIILWRAVPETAPKATIGYGALIGSVFVVVRRTRAVRWTLALGACGFASFTMFWTVMTFRLASRPFGLDVTQIGLVSLVGLVGALAAQQAGRLSDRGWSLPATVVAWTLALLSWGIAAASGASLVGLLAAVVLLDVAVQGQNLLNQVRLFEVAPDARSRVNTAFVFTNFVAGALGSALGSNVYALAGWQPVCAAGAVIAALALLLWAVGARTGTFTASVRPSG</sequence>
<feature type="transmembrane region" description="Helical" evidence="5">
    <location>
        <begin position="254"/>
        <end position="274"/>
    </location>
</feature>
<feature type="transmembrane region" description="Helical" evidence="5">
    <location>
        <begin position="199"/>
        <end position="218"/>
    </location>
</feature>
<dbReference type="OrthoDB" id="9815356at2"/>
<feature type="transmembrane region" description="Helical" evidence="5">
    <location>
        <begin position="286"/>
        <end position="304"/>
    </location>
</feature>
<dbReference type="GO" id="GO:0022857">
    <property type="term" value="F:transmembrane transporter activity"/>
    <property type="evidence" value="ECO:0007669"/>
    <property type="project" value="InterPro"/>
</dbReference>
<dbReference type="PROSITE" id="PS50850">
    <property type="entry name" value="MFS"/>
    <property type="match status" value="1"/>
</dbReference>
<feature type="transmembrane region" description="Helical" evidence="5">
    <location>
        <begin position="223"/>
        <end position="242"/>
    </location>
</feature>
<evidence type="ECO:0000313" key="8">
    <source>
        <dbReference type="Proteomes" id="UP000309893"/>
    </source>
</evidence>
<keyword evidence="3 5" id="KW-1133">Transmembrane helix</keyword>
<dbReference type="PANTHER" id="PTHR42910">
    <property type="entry name" value="TRANSPORTER SCO4007-RELATED"/>
    <property type="match status" value="1"/>
</dbReference>
<dbReference type="Gene3D" id="1.20.1250.20">
    <property type="entry name" value="MFS general substrate transporter like domains"/>
    <property type="match status" value="1"/>
</dbReference>
<organism evidence="7 8">
    <name type="scientific">Microbacterium laevaniformans</name>
    <dbReference type="NCBI Taxonomy" id="36807"/>
    <lineage>
        <taxon>Bacteria</taxon>
        <taxon>Bacillati</taxon>
        <taxon>Actinomycetota</taxon>
        <taxon>Actinomycetes</taxon>
        <taxon>Micrococcales</taxon>
        <taxon>Microbacteriaceae</taxon>
        <taxon>Microbacterium</taxon>
    </lineage>
</organism>
<proteinExistence type="predicted"/>
<accession>A0A4S2CWM5</accession>